<protein>
    <submittedName>
        <fullName evidence="3">Uncharacterized protein</fullName>
    </submittedName>
</protein>
<keyword evidence="2" id="KW-1133">Transmembrane helix</keyword>
<evidence type="ECO:0000313" key="4">
    <source>
        <dbReference type="Proteomes" id="UP000779508"/>
    </source>
</evidence>
<feature type="transmembrane region" description="Helical" evidence="2">
    <location>
        <begin position="55"/>
        <end position="74"/>
    </location>
</feature>
<feature type="transmembrane region" description="Helical" evidence="2">
    <location>
        <begin position="29"/>
        <end position="49"/>
    </location>
</feature>
<evidence type="ECO:0000313" key="3">
    <source>
        <dbReference type="EMBL" id="MBU5676822.1"/>
    </source>
</evidence>
<accession>A0ABS6G2W8</accession>
<feature type="coiled-coil region" evidence="1">
    <location>
        <begin position="79"/>
        <end position="106"/>
    </location>
</feature>
<keyword evidence="2" id="KW-0812">Transmembrane</keyword>
<dbReference type="Proteomes" id="UP000779508">
    <property type="component" value="Unassembled WGS sequence"/>
</dbReference>
<dbReference type="RefSeq" id="WP_216417076.1">
    <property type="nucleotide sequence ID" value="NZ_JAHLQK010000004.1"/>
</dbReference>
<keyword evidence="1" id="KW-0175">Coiled coil</keyword>
<organism evidence="3 4">
    <name type="scientific">Alkaliphilus flagellatus</name>
    <dbReference type="NCBI Taxonomy" id="2841507"/>
    <lineage>
        <taxon>Bacteria</taxon>
        <taxon>Bacillati</taxon>
        <taxon>Bacillota</taxon>
        <taxon>Clostridia</taxon>
        <taxon>Peptostreptococcales</taxon>
        <taxon>Natronincolaceae</taxon>
        <taxon>Alkaliphilus</taxon>
    </lineage>
</organism>
<gene>
    <name evidence="3" type="ORF">KQI88_10365</name>
</gene>
<sequence>MIYYLLDAYKAKIYDMQRRTLRDLTKKEINLFIITIIIGIAALGIMLIFHDITMVYIVTWAILICIGIIVFKNVTKESIANYSNNLVEYNKKLDSLRNTLKNEFNLYSVEKIEILINACNEELNKKELSNKLFEPLVKVFTHAILPVIAFVLGLAVEKVNFIYVIEYSILIIFIIVYLTGFYYMVYPPFETIINKERYIIKSLRDELNDIMMIDFNR</sequence>
<feature type="transmembrane region" description="Helical" evidence="2">
    <location>
        <begin position="161"/>
        <end position="185"/>
    </location>
</feature>
<evidence type="ECO:0000256" key="2">
    <source>
        <dbReference type="SAM" id="Phobius"/>
    </source>
</evidence>
<dbReference type="EMBL" id="JAHLQK010000004">
    <property type="protein sequence ID" value="MBU5676822.1"/>
    <property type="molecule type" value="Genomic_DNA"/>
</dbReference>
<reference evidence="3 4" key="1">
    <citation type="submission" date="2021-06" db="EMBL/GenBank/DDBJ databases">
        <authorList>
            <person name="Sun Q."/>
            <person name="Li D."/>
        </authorList>
    </citation>
    <scope>NUCLEOTIDE SEQUENCE [LARGE SCALE GENOMIC DNA]</scope>
    <source>
        <strain evidence="3 4">MSJ-5</strain>
    </source>
</reference>
<keyword evidence="4" id="KW-1185">Reference proteome</keyword>
<comment type="caution">
    <text evidence="3">The sequence shown here is derived from an EMBL/GenBank/DDBJ whole genome shotgun (WGS) entry which is preliminary data.</text>
</comment>
<keyword evidence="2" id="KW-0472">Membrane</keyword>
<proteinExistence type="predicted"/>
<evidence type="ECO:0000256" key="1">
    <source>
        <dbReference type="SAM" id="Coils"/>
    </source>
</evidence>
<name>A0ABS6G2W8_9FIRM</name>
<feature type="transmembrane region" description="Helical" evidence="2">
    <location>
        <begin position="135"/>
        <end position="155"/>
    </location>
</feature>